<organism evidence="1 2">
    <name type="scientific">Methanobrevibacter thaueri</name>
    <dbReference type="NCBI Taxonomy" id="190975"/>
    <lineage>
        <taxon>Archaea</taxon>
        <taxon>Methanobacteriati</taxon>
        <taxon>Methanobacteriota</taxon>
        <taxon>Methanomada group</taxon>
        <taxon>Methanobacteria</taxon>
        <taxon>Methanobacteriales</taxon>
        <taxon>Methanobacteriaceae</taxon>
        <taxon>Methanobrevibacter</taxon>
    </lineage>
</organism>
<reference evidence="1 2" key="1">
    <citation type="submission" date="2017-03" db="EMBL/GenBank/DDBJ databases">
        <title>Genome sequence of Methanobrevibacter thaueri.</title>
        <authorList>
            <person name="Poehlein A."/>
            <person name="Seedorf H."/>
            <person name="Daniel R."/>
        </authorList>
    </citation>
    <scope>NUCLEOTIDE SEQUENCE [LARGE SCALE GENOMIC DNA]</scope>
    <source>
        <strain evidence="1 2">DSM 11995</strain>
    </source>
</reference>
<protein>
    <submittedName>
        <fullName evidence="1">Uncharacterized protein</fullName>
    </submittedName>
</protein>
<dbReference type="Proteomes" id="UP000251717">
    <property type="component" value="Unassembled WGS sequence"/>
</dbReference>
<gene>
    <name evidence="1" type="ORF">MBBTH_02720</name>
</gene>
<dbReference type="RefSeq" id="WP_116591261.1">
    <property type="nucleotide sequence ID" value="NZ_MZGS01000014.1"/>
</dbReference>
<dbReference type="AlphaFoldDB" id="A0A315XQF5"/>
<keyword evidence="2" id="KW-1185">Reference proteome</keyword>
<proteinExistence type="predicted"/>
<name>A0A315XQF5_9EURY</name>
<comment type="caution">
    <text evidence="1">The sequence shown here is derived from an EMBL/GenBank/DDBJ whole genome shotgun (WGS) entry which is preliminary data.</text>
</comment>
<evidence type="ECO:0000313" key="1">
    <source>
        <dbReference type="EMBL" id="PWB88128.1"/>
    </source>
</evidence>
<accession>A0A315XQF5</accession>
<sequence length="138" mass="15475">MRKTTSYLLVLAIVAMFLLTAVSAIDLQTHDFDGHFKMDVPKDASFKKVNDTYESGAVYIDEKNSITVSYTDKEDYSGSFPSFTADAGTKMYEDGNYSVMEFPDGTKLVSYIDESHLVLINSTMEVKDVESMLDTIDF</sequence>
<evidence type="ECO:0000313" key="2">
    <source>
        <dbReference type="Proteomes" id="UP000251717"/>
    </source>
</evidence>
<dbReference type="EMBL" id="MZGS01000014">
    <property type="protein sequence ID" value="PWB88128.1"/>
    <property type="molecule type" value="Genomic_DNA"/>
</dbReference>